<dbReference type="InterPro" id="IPR050297">
    <property type="entry name" value="LipidA_mod_glycosyltrf_83"/>
</dbReference>
<evidence type="ECO:0000313" key="10">
    <source>
        <dbReference type="EMBL" id="HFB55409.1"/>
    </source>
</evidence>
<feature type="transmembrane region" description="Helical" evidence="8">
    <location>
        <begin position="158"/>
        <end position="187"/>
    </location>
</feature>
<evidence type="ECO:0000256" key="5">
    <source>
        <dbReference type="ARBA" id="ARBA00022692"/>
    </source>
</evidence>
<evidence type="ECO:0000256" key="2">
    <source>
        <dbReference type="ARBA" id="ARBA00022475"/>
    </source>
</evidence>
<keyword evidence="6 8" id="KW-1133">Transmembrane helix</keyword>
<comment type="subcellular location">
    <subcellularLocation>
        <location evidence="1">Cell membrane</location>
        <topology evidence="1">Multi-pass membrane protein</topology>
    </subcellularLocation>
</comment>
<dbReference type="PANTHER" id="PTHR33908">
    <property type="entry name" value="MANNOSYLTRANSFERASE YKCB-RELATED"/>
    <property type="match status" value="1"/>
</dbReference>
<dbReference type="GO" id="GO:0009103">
    <property type="term" value="P:lipopolysaccharide biosynthetic process"/>
    <property type="evidence" value="ECO:0007669"/>
    <property type="project" value="UniProtKB-ARBA"/>
</dbReference>
<feature type="transmembrane region" description="Helical" evidence="8">
    <location>
        <begin position="199"/>
        <end position="217"/>
    </location>
</feature>
<keyword evidence="4" id="KW-0808">Transferase</keyword>
<dbReference type="AlphaFoldDB" id="A0A7C3FYN8"/>
<accession>A0A7C3FYN8</accession>
<name>A0A7C3FYN8_9PROT</name>
<gene>
    <name evidence="10" type="ORF">ENJ46_05740</name>
</gene>
<dbReference type="Pfam" id="PF13231">
    <property type="entry name" value="PMT_2"/>
    <property type="match status" value="1"/>
</dbReference>
<dbReference type="PANTHER" id="PTHR33908:SF11">
    <property type="entry name" value="MEMBRANE PROTEIN"/>
    <property type="match status" value="1"/>
</dbReference>
<feature type="transmembrane region" description="Helical" evidence="8">
    <location>
        <begin position="306"/>
        <end position="324"/>
    </location>
</feature>
<protein>
    <submittedName>
        <fullName evidence="10">Phospholipid carrier-dependent glycosyltransferase</fullName>
    </submittedName>
</protein>
<dbReference type="InterPro" id="IPR038731">
    <property type="entry name" value="RgtA/B/C-like"/>
</dbReference>
<feature type="domain" description="Glycosyltransferase RgtA/B/C/D-like" evidence="9">
    <location>
        <begin position="57"/>
        <end position="217"/>
    </location>
</feature>
<feature type="transmembrane region" description="Helical" evidence="8">
    <location>
        <begin position="53"/>
        <end position="74"/>
    </location>
</feature>
<evidence type="ECO:0000259" key="9">
    <source>
        <dbReference type="Pfam" id="PF13231"/>
    </source>
</evidence>
<evidence type="ECO:0000256" key="6">
    <source>
        <dbReference type="ARBA" id="ARBA00022989"/>
    </source>
</evidence>
<evidence type="ECO:0000256" key="4">
    <source>
        <dbReference type="ARBA" id="ARBA00022679"/>
    </source>
</evidence>
<feature type="transmembrane region" description="Helical" evidence="8">
    <location>
        <begin position="282"/>
        <end position="300"/>
    </location>
</feature>
<evidence type="ECO:0000256" key="7">
    <source>
        <dbReference type="ARBA" id="ARBA00023136"/>
    </source>
</evidence>
<keyword evidence="5 8" id="KW-0812">Transmembrane</keyword>
<feature type="transmembrane region" description="Helical" evidence="8">
    <location>
        <begin position="336"/>
        <end position="355"/>
    </location>
</feature>
<dbReference type="Proteomes" id="UP000886042">
    <property type="component" value="Unassembled WGS sequence"/>
</dbReference>
<evidence type="ECO:0000256" key="8">
    <source>
        <dbReference type="SAM" id="Phobius"/>
    </source>
</evidence>
<reference evidence="10" key="1">
    <citation type="journal article" date="2020" name="mSystems">
        <title>Genome- and Community-Level Interaction Insights into Carbon Utilization and Element Cycling Functions of Hydrothermarchaeota in Hydrothermal Sediment.</title>
        <authorList>
            <person name="Zhou Z."/>
            <person name="Liu Y."/>
            <person name="Xu W."/>
            <person name="Pan J."/>
            <person name="Luo Z.H."/>
            <person name="Li M."/>
        </authorList>
    </citation>
    <scope>NUCLEOTIDE SEQUENCE [LARGE SCALE GENOMIC DNA]</scope>
    <source>
        <strain evidence="10">HyVt-489</strain>
    </source>
</reference>
<keyword evidence="3" id="KW-0328">Glycosyltransferase</keyword>
<feature type="transmembrane region" description="Helical" evidence="8">
    <location>
        <begin position="249"/>
        <end position="270"/>
    </location>
</feature>
<comment type="caution">
    <text evidence="10">The sequence shown here is derived from an EMBL/GenBank/DDBJ whole genome shotgun (WGS) entry which is preliminary data.</text>
</comment>
<organism evidence="10">
    <name type="scientific">Hellea balneolensis</name>
    <dbReference type="NCBI Taxonomy" id="287478"/>
    <lineage>
        <taxon>Bacteria</taxon>
        <taxon>Pseudomonadati</taxon>
        <taxon>Pseudomonadota</taxon>
        <taxon>Alphaproteobacteria</taxon>
        <taxon>Maricaulales</taxon>
        <taxon>Robiginitomaculaceae</taxon>
        <taxon>Hellea</taxon>
    </lineage>
</organism>
<evidence type="ECO:0000256" key="3">
    <source>
        <dbReference type="ARBA" id="ARBA00022676"/>
    </source>
</evidence>
<dbReference type="GO" id="GO:0016763">
    <property type="term" value="F:pentosyltransferase activity"/>
    <property type="evidence" value="ECO:0007669"/>
    <property type="project" value="TreeGrafter"/>
</dbReference>
<sequence>MSQYSSMDKKYHRRVLTLLLGLGVLRVLALIISPINLHGDEAQYWTWSREFDWGYFSKPPMIAWIIGVSTWIFGNAEWAVRISSPILHPITAYVLYRTGRFLYDGRTGFWAAVVYFTMPAVWLSSGIVSTDVALLLFWTLALNAWTHMRVTPKWRWAFLLGVAIGAGLLSKYAMLFFLPALAACTIVDTPTRRALMSKYGVGALGITALLMAPNIVWNAAHDFATVSHTAANANIKGIPFHPGELMSFWGTQFGVFGPLTLVVLILTLLASFRKKLSKETMLLSFFVLSPLVIISLEALLSRANANWAVTAYMGASILVAHYGLSRLEKTTKVGIGLNVLIGSIVIFGGLVPGFANAVGQANAFKRVRGWPQTWAEIEQVASAGHEGQSFSAIAVDNRLVFYDLTYYSRKQADHLPLRMWLHTAHIDNHAEATAALTAQASDASPVLIVNYYTDYQDELREDFARLVPLNPVIIDLGGGKKRHLNMWAGYGYVPTTKTER</sequence>
<feature type="transmembrane region" description="Helical" evidence="8">
    <location>
        <begin position="109"/>
        <end position="138"/>
    </location>
</feature>
<evidence type="ECO:0000256" key="1">
    <source>
        <dbReference type="ARBA" id="ARBA00004651"/>
    </source>
</evidence>
<keyword evidence="7 8" id="KW-0472">Membrane</keyword>
<dbReference type="EMBL" id="DRMN01000376">
    <property type="protein sequence ID" value="HFB55409.1"/>
    <property type="molecule type" value="Genomic_DNA"/>
</dbReference>
<dbReference type="GO" id="GO:0005886">
    <property type="term" value="C:plasma membrane"/>
    <property type="evidence" value="ECO:0007669"/>
    <property type="project" value="UniProtKB-SubCell"/>
</dbReference>
<proteinExistence type="predicted"/>
<keyword evidence="2" id="KW-1003">Cell membrane</keyword>